<gene>
    <name evidence="7" type="ORF">DI536_30230</name>
</gene>
<reference evidence="7 8" key="1">
    <citation type="submission" date="2017-08" db="EMBL/GenBank/DDBJ databases">
        <title>Infants hospitalized years apart are colonized by the same room-sourced microbial strains.</title>
        <authorList>
            <person name="Brooks B."/>
            <person name="Olm M.R."/>
            <person name="Firek B.A."/>
            <person name="Baker R."/>
            <person name="Thomas B.C."/>
            <person name="Morowitz M.J."/>
            <person name="Banfield J.F."/>
        </authorList>
    </citation>
    <scope>NUCLEOTIDE SEQUENCE [LARGE SCALE GENOMIC DNA]</scope>
    <source>
        <strain evidence="7">S2_003_000_R2_14</strain>
    </source>
</reference>
<dbReference type="InterPro" id="IPR012902">
    <property type="entry name" value="N_methyl_site"/>
</dbReference>
<dbReference type="Pfam" id="PF14245">
    <property type="entry name" value="Pilin_PilA"/>
    <property type="match status" value="1"/>
</dbReference>
<keyword evidence="2" id="KW-0488">Methylation</keyword>
<comment type="caution">
    <text evidence="7">The sequence shown here is derived from an EMBL/GenBank/DDBJ whole genome shotgun (WGS) entry which is preliminary data.</text>
</comment>
<sequence length="209" mass="22273">MVRKSGFTLVELMIVVAIIGILAAIAVPNFIKYQAKSKQSEAKTMLRSYFTSQRHQFSERDTFTSNLSELGFGPERGNRYAYYGTLTPTAWQSRASAIPTTSGDFQAIEVDCFKLTVGGCTPRPVRPGSLASFSVSYDLNTTGPSQTGVVNGQNGGFMLEARGTIDNDSEADVWLISSGTLVISGNGCADTANGVPGIMGAIYDDVACP</sequence>
<keyword evidence="3 6" id="KW-0812">Transmembrane</keyword>
<evidence type="ECO:0000256" key="1">
    <source>
        <dbReference type="ARBA" id="ARBA00004167"/>
    </source>
</evidence>
<dbReference type="NCBIfam" id="TIGR02532">
    <property type="entry name" value="IV_pilin_GFxxxE"/>
    <property type="match status" value="1"/>
</dbReference>
<evidence type="ECO:0000313" key="7">
    <source>
        <dbReference type="EMBL" id="PZR06354.1"/>
    </source>
</evidence>
<proteinExistence type="predicted"/>
<evidence type="ECO:0008006" key="9">
    <source>
        <dbReference type="Google" id="ProtNLM"/>
    </source>
</evidence>
<dbReference type="EMBL" id="QFQP01000038">
    <property type="protein sequence ID" value="PZR06354.1"/>
    <property type="molecule type" value="Genomic_DNA"/>
</dbReference>
<keyword evidence="4 6" id="KW-1133">Transmembrane helix</keyword>
<evidence type="ECO:0000256" key="2">
    <source>
        <dbReference type="ARBA" id="ARBA00022481"/>
    </source>
</evidence>
<dbReference type="AlphaFoldDB" id="A0A2W5USU0"/>
<dbReference type="PANTHER" id="PTHR30093">
    <property type="entry name" value="GENERAL SECRETION PATHWAY PROTEIN G"/>
    <property type="match status" value="1"/>
</dbReference>
<keyword evidence="5 6" id="KW-0472">Membrane</keyword>
<dbReference type="Proteomes" id="UP000249061">
    <property type="component" value="Unassembled WGS sequence"/>
</dbReference>
<dbReference type="InterPro" id="IPR045584">
    <property type="entry name" value="Pilin-like"/>
</dbReference>
<comment type="subcellular location">
    <subcellularLocation>
        <location evidence="1">Membrane</location>
        <topology evidence="1">Single-pass membrane protein</topology>
    </subcellularLocation>
</comment>
<dbReference type="InterPro" id="IPR028188">
    <property type="entry name" value="Pilin_PilA"/>
</dbReference>
<dbReference type="SUPFAM" id="SSF54523">
    <property type="entry name" value="Pili subunits"/>
    <property type="match status" value="1"/>
</dbReference>
<dbReference type="GO" id="GO:0016020">
    <property type="term" value="C:membrane"/>
    <property type="evidence" value="ECO:0007669"/>
    <property type="project" value="UniProtKB-SubCell"/>
</dbReference>
<evidence type="ECO:0000313" key="8">
    <source>
        <dbReference type="Proteomes" id="UP000249061"/>
    </source>
</evidence>
<accession>A0A2W5USU0</accession>
<feature type="transmembrane region" description="Helical" evidence="6">
    <location>
        <begin position="12"/>
        <end position="31"/>
    </location>
</feature>
<dbReference type="PANTHER" id="PTHR30093:SF44">
    <property type="entry name" value="TYPE II SECRETION SYSTEM CORE PROTEIN G"/>
    <property type="match status" value="1"/>
</dbReference>
<evidence type="ECO:0000256" key="4">
    <source>
        <dbReference type="ARBA" id="ARBA00022989"/>
    </source>
</evidence>
<evidence type="ECO:0000256" key="3">
    <source>
        <dbReference type="ARBA" id="ARBA00022692"/>
    </source>
</evidence>
<evidence type="ECO:0000256" key="6">
    <source>
        <dbReference type="SAM" id="Phobius"/>
    </source>
</evidence>
<dbReference type="Gene3D" id="3.30.700.10">
    <property type="entry name" value="Glycoprotein, Type 4 Pilin"/>
    <property type="match status" value="1"/>
</dbReference>
<name>A0A2W5USU0_9BACT</name>
<protein>
    <recommendedName>
        <fullName evidence="9">Prepilin-type N-terminal cleavage/methylation domain-containing protein</fullName>
    </recommendedName>
</protein>
<evidence type="ECO:0000256" key="5">
    <source>
        <dbReference type="ARBA" id="ARBA00023136"/>
    </source>
</evidence>
<dbReference type="PROSITE" id="PS00409">
    <property type="entry name" value="PROKAR_NTER_METHYL"/>
    <property type="match status" value="1"/>
</dbReference>
<dbReference type="Pfam" id="PF07963">
    <property type="entry name" value="N_methyl"/>
    <property type="match status" value="1"/>
</dbReference>
<organism evidence="7 8">
    <name type="scientific">Archangium gephyra</name>
    <dbReference type="NCBI Taxonomy" id="48"/>
    <lineage>
        <taxon>Bacteria</taxon>
        <taxon>Pseudomonadati</taxon>
        <taxon>Myxococcota</taxon>
        <taxon>Myxococcia</taxon>
        <taxon>Myxococcales</taxon>
        <taxon>Cystobacterineae</taxon>
        <taxon>Archangiaceae</taxon>
        <taxon>Archangium</taxon>
    </lineage>
</organism>